<keyword evidence="1" id="KW-0175">Coiled coil</keyword>
<proteinExistence type="predicted"/>
<protein>
    <submittedName>
        <fullName evidence="3">Uncharacterized protein</fullName>
    </submittedName>
</protein>
<gene>
    <name evidence="3" type="ORF">RFI_17828</name>
</gene>
<name>X6N288_RETFI</name>
<reference evidence="3 4" key="1">
    <citation type="journal article" date="2013" name="Curr. Biol.">
        <title>The Genome of the Foraminiferan Reticulomyxa filosa.</title>
        <authorList>
            <person name="Glockner G."/>
            <person name="Hulsmann N."/>
            <person name="Schleicher M."/>
            <person name="Noegel A.A."/>
            <person name="Eichinger L."/>
            <person name="Gallinger C."/>
            <person name="Pawlowski J."/>
            <person name="Sierra R."/>
            <person name="Euteneuer U."/>
            <person name="Pillet L."/>
            <person name="Moustafa A."/>
            <person name="Platzer M."/>
            <person name="Groth M."/>
            <person name="Szafranski K."/>
            <person name="Schliwa M."/>
        </authorList>
    </citation>
    <scope>NUCLEOTIDE SEQUENCE [LARGE SCALE GENOMIC DNA]</scope>
</reference>
<keyword evidence="4" id="KW-1185">Reference proteome</keyword>
<feature type="region of interest" description="Disordered" evidence="2">
    <location>
        <begin position="710"/>
        <end position="803"/>
    </location>
</feature>
<evidence type="ECO:0000256" key="2">
    <source>
        <dbReference type="SAM" id="MobiDB-lite"/>
    </source>
</evidence>
<dbReference type="AlphaFoldDB" id="X6N288"/>
<accession>X6N288</accession>
<feature type="compositionally biased region" description="Low complexity" evidence="2">
    <location>
        <begin position="757"/>
        <end position="766"/>
    </location>
</feature>
<sequence>MQIKGQMISGLLAFTIRLGSPAFVLAMIRLLNDYQKELDSQLTSTQQKLEFFPNATKPSKGEQKKEGNEGGDKKNDGWMPKPVRSLLKDLATQSRECDVSVPRGESMEGIANTVYVSHFKQNEQNAYTHAKRTTKAHMVIRDAGYQAAVLEHYGILAEDLRTNFTQRHQKISSGRGFTTDGQYLYVHCSSGLLKIDISHSNSNQWKLINSCSYRNSEQIQIVWVDGKLYSRSSNMSPGLVEVIDPYTLHVRVFSMHPHFVCLIASLDVILLKLIPLYIYTHTHTHIQIYTYMYMFITVTNVVQKIEDVHLGVNFDNSSPSRWRGRDLPMMTDGLYLYLVSHEQDWNHYYEQSQEMRNEIIAKKSQTVRKARTNIKAIKQRAMDLQKNSKETQTESVQTVTFDPIRMEGNIGREEKPISASNNESKEKEKEKSLEIDQLQNEQYVFKKRLLKVTQQKLSLVNIINQDAKKQDNRFDKKRVITELDENVIRNKFGVPPKRLVLYAYDVSRAEHIPVPDFPLGEPCPKPPPENVKKLQNRTAQAYSLSKKSKYLHDPFICYKALSLHNDDESNAINWLSANRDQSEKTRKVAPLARYIVCQPTPNVATDSNENMFNNCLFYCTGYQFVVLVPPHVQPWSSTDKHVARVYDMGDGSFIQDVLDITFHNHVRLTKACIDPLNNLIWGISIANDLILQSFPNHGPAAHFYEMPESVDNEPAPVAAPEANEKDNQEKEQQTAEAQLADDVNQLNIDFGSEQDTSDSSASGTDTDVSESDEPVPTTTEAKSSTVSQPVTDTTQKLNPSPVQ</sequence>
<feature type="compositionally biased region" description="Basic and acidic residues" evidence="2">
    <location>
        <begin position="59"/>
        <end position="76"/>
    </location>
</feature>
<feature type="compositionally biased region" description="Basic and acidic residues" evidence="2">
    <location>
        <begin position="722"/>
        <end position="733"/>
    </location>
</feature>
<feature type="non-terminal residue" evidence="3">
    <location>
        <position position="803"/>
    </location>
</feature>
<dbReference type="Proteomes" id="UP000023152">
    <property type="component" value="Unassembled WGS sequence"/>
</dbReference>
<evidence type="ECO:0000313" key="4">
    <source>
        <dbReference type="Proteomes" id="UP000023152"/>
    </source>
</evidence>
<comment type="caution">
    <text evidence="3">The sequence shown here is derived from an EMBL/GenBank/DDBJ whole genome shotgun (WGS) entry which is preliminary data.</text>
</comment>
<feature type="coiled-coil region" evidence="1">
    <location>
        <begin position="360"/>
        <end position="394"/>
    </location>
</feature>
<organism evidence="3 4">
    <name type="scientific">Reticulomyxa filosa</name>
    <dbReference type="NCBI Taxonomy" id="46433"/>
    <lineage>
        <taxon>Eukaryota</taxon>
        <taxon>Sar</taxon>
        <taxon>Rhizaria</taxon>
        <taxon>Retaria</taxon>
        <taxon>Foraminifera</taxon>
        <taxon>Monothalamids</taxon>
        <taxon>Reticulomyxidae</taxon>
        <taxon>Reticulomyxa</taxon>
    </lineage>
</organism>
<evidence type="ECO:0000256" key="1">
    <source>
        <dbReference type="SAM" id="Coils"/>
    </source>
</evidence>
<dbReference type="EMBL" id="ASPP01013690">
    <property type="protein sequence ID" value="ETO19402.1"/>
    <property type="molecule type" value="Genomic_DNA"/>
</dbReference>
<feature type="region of interest" description="Disordered" evidence="2">
    <location>
        <begin position="407"/>
        <end position="433"/>
    </location>
</feature>
<feature type="compositionally biased region" description="Low complexity" evidence="2">
    <location>
        <begin position="712"/>
        <end position="721"/>
    </location>
</feature>
<dbReference type="OrthoDB" id="6050183at2759"/>
<feature type="region of interest" description="Disordered" evidence="2">
    <location>
        <begin position="49"/>
        <end position="81"/>
    </location>
</feature>
<feature type="compositionally biased region" description="Basic and acidic residues" evidence="2">
    <location>
        <begin position="423"/>
        <end position="433"/>
    </location>
</feature>
<feature type="compositionally biased region" description="Polar residues" evidence="2">
    <location>
        <begin position="776"/>
        <end position="803"/>
    </location>
</feature>
<evidence type="ECO:0000313" key="3">
    <source>
        <dbReference type="EMBL" id="ETO19402.1"/>
    </source>
</evidence>